<dbReference type="Proteomes" id="UP000655830">
    <property type="component" value="Unassembled WGS sequence"/>
</dbReference>
<dbReference type="RefSeq" id="WP_249331277.1">
    <property type="nucleotide sequence ID" value="NZ_JACRSY010000002.1"/>
</dbReference>
<sequence length="114" mass="13411">MFTHYTNEFKKLQTLLYNYVQEEEGQDKASKEALIAYLNEQDMEFIKCVQVILHVGRNPENKGEDPQALYEKTMNAFNMLKGWRPQDIEVRHMVIKIPLDVYFATGLKVLDIEL</sequence>
<proteinExistence type="predicted"/>
<dbReference type="EMBL" id="JACRSY010000002">
    <property type="protein sequence ID" value="MBC8578225.1"/>
    <property type="molecule type" value="Genomic_DNA"/>
</dbReference>
<reference evidence="1" key="1">
    <citation type="submission" date="2020-08" db="EMBL/GenBank/DDBJ databases">
        <title>Genome public.</title>
        <authorList>
            <person name="Liu C."/>
            <person name="Sun Q."/>
        </authorList>
    </citation>
    <scope>NUCLEOTIDE SEQUENCE</scope>
    <source>
        <strain evidence="1">NSJ-12</strain>
    </source>
</reference>
<dbReference type="AlphaFoldDB" id="A0A926I836"/>
<evidence type="ECO:0000313" key="1">
    <source>
        <dbReference type="EMBL" id="MBC8578225.1"/>
    </source>
</evidence>
<accession>A0A926I836</accession>
<protein>
    <submittedName>
        <fullName evidence="1">Uncharacterized protein</fullName>
    </submittedName>
</protein>
<organism evidence="1 2">
    <name type="scientific">Zhenhengia yiwuensis</name>
    <dbReference type="NCBI Taxonomy" id="2763666"/>
    <lineage>
        <taxon>Bacteria</taxon>
        <taxon>Bacillati</taxon>
        <taxon>Bacillota</taxon>
        <taxon>Clostridia</taxon>
        <taxon>Lachnospirales</taxon>
        <taxon>Lachnospiraceae</taxon>
        <taxon>Zhenhengia</taxon>
    </lineage>
</organism>
<comment type="caution">
    <text evidence="1">The sequence shown here is derived from an EMBL/GenBank/DDBJ whole genome shotgun (WGS) entry which is preliminary data.</text>
</comment>
<keyword evidence="2" id="KW-1185">Reference proteome</keyword>
<gene>
    <name evidence="1" type="ORF">H8718_01545</name>
</gene>
<name>A0A926I836_9FIRM</name>
<evidence type="ECO:0000313" key="2">
    <source>
        <dbReference type="Proteomes" id="UP000655830"/>
    </source>
</evidence>